<dbReference type="Gene3D" id="1.10.3520.10">
    <property type="entry name" value="Glycolipid transfer protein"/>
    <property type="match status" value="1"/>
</dbReference>
<dbReference type="AlphaFoldDB" id="A0A2G9UQL4"/>
<protein>
    <submittedName>
        <fullName evidence="2">Uncharacterized protein</fullName>
    </submittedName>
</protein>
<name>A0A2G9UQL4_TELCI</name>
<gene>
    <name evidence="2" type="ORF">TELCIR_05511</name>
</gene>
<organism evidence="2 3">
    <name type="scientific">Teladorsagia circumcincta</name>
    <name type="common">Brown stomach worm</name>
    <name type="synonym">Ostertagia circumcincta</name>
    <dbReference type="NCBI Taxonomy" id="45464"/>
    <lineage>
        <taxon>Eukaryota</taxon>
        <taxon>Metazoa</taxon>
        <taxon>Ecdysozoa</taxon>
        <taxon>Nematoda</taxon>
        <taxon>Chromadorea</taxon>
        <taxon>Rhabditida</taxon>
        <taxon>Rhabditina</taxon>
        <taxon>Rhabditomorpha</taxon>
        <taxon>Strongyloidea</taxon>
        <taxon>Trichostrongylidae</taxon>
        <taxon>Teladorsagia</taxon>
    </lineage>
</organism>
<keyword evidence="1" id="KW-0732">Signal</keyword>
<dbReference type="EMBL" id="KZ345647">
    <property type="protein sequence ID" value="PIO72554.1"/>
    <property type="molecule type" value="Genomic_DNA"/>
</dbReference>
<dbReference type="Proteomes" id="UP000230423">
    <property type="component" value="Unassembled WGS sequence"/>
</dbReference>
<sequence>MHLNYFYLRALEFIAAFIGALAESSNEDSVASICRKSYEGTLSRAAMWHIAVVRKSSSFPLTKILRSLQAVIYAKLILKVAPNLALTPFGGLLSAGAETVLCKFTLSGAGRPNMLPHLAAPVRDLAISDDASHLAVILGSLFIRERGRWGHVVHWYHFNFPGCRTSIFLRFSGGDVRANYQF</sequence>
<accession>A0A2G9UQL4</accession>
<feature type="signal peptide" evidence="1">
    <location>
        <begin position="1"/>
        <end position="22"/>
    </location>
</feature>
<evidence type="ECO:0000256" key="1">
    <source>
        <dbReference type="SAM" id="SignalP"/>
    </source>
</evidence>
<reference evidence="2 3" key="1">
    <citation type="submission" date="2015-09" db="EMBL/GenBank/DDBJ databases">
        <title>Draft genome of the parasitic nematode Teladorsagia circumcincta isolate WARC Sus (inbred).</title>
        <authorList>
            <person name="Mitreva M."/>
        </authorList>
    </citation>
    <scope>NUCLEOTIDE SEQUENCE [LARGE SCALE GENOMIC DNA]</scope>
    <source>
        <strain evidence="2 3">S</strain>
    </source>
</reference>
<proteinExistence type="predicted"/>
<evidence type="ECO:0000313" key="2">
    <source>
        <dbReference type="EMBL" id="PIO72554.1"/>
    </source>
</evidence>
<evidence type="ECO:0000313" key="3">
    <source>
        <dbReference type="Proteomes" id="UP000230423"/>
    </source>
</evidence>
<dbReference type="OrthoDB" id="4096at2759"/>
<dbReference type="InterPro" id="IPR036497">
    <property type="entry name" value="GLTP_sf"/>
</dbReference>
<keyword evidence="3" id="KW-1185">Reference proteome</keyword>
<feature type="chain" id="PRO_5013943559" evidence="1">
    <location>
        <begin position="23"/>
        <end position="182"/>
    </location>
</feature>